<dbReference type="KEGG" id="pno:SNOG_06809"/>
<evidence type="ECO:0000313" key="2">
    <source>
        <dbReference type="Proteomes" id="UP000001055"/>
    </source>
</evidence>
<dbReference type="InParanoid" id="Q0UN55"/>
<dbReference type="EMBL" id="CH445334">
    <property type="protein sequence ID" value="EAT85460.1"/>
    <property type="molecule type" value="Genomic_DNA"/>
</dbReference>
<dbReference type="Proteomes" id="UP000001055">
    <property type="component" value="Unassembled WGS sequence"/>
</dbReference>
<dbReference type="AlphaFoldDB" id="Q0UN55"/>
<gene>
    <name evidence="1" type="ORF">SNOG_06809</name>
</gene>
<reference evidence="2" key="1">
    <citation type="journal article" date="2007" name="Plant Cell">
        <title>Dothideomycete-plant interactions illuminated by genome sequencing and EST analysis of the wheat pathogen Stagonospora nodorum.</title>
        <authorList>
            <person name="Hane J.K."/>
            <person name="Lowe R.G."/>
            <person name="Solomon P.S."/>
            <person name="Tan K.C."/>
            <person name="Schoch C.L."/>
            <person name="Spatafora J.W."/>
            <person name="Crous P.W."/>
            <person name="Kodira C."/>
            <person name="Birren B.W."/>
            <person name="Galagan J.E."/>
            <person name="Torriani S.F."/>
            <person name="McDonald B.A."/>
            <person name="Oliver R.P."/>
        </authorList>
    </citation>
    <scope>NUCLEOTIDE SEQUENCE [LARGE SCALE GENOMIC DNA]</scope>
    <source>
        <strain evidence="2">SN15 / ATCC MYA-4574 / FGSC 10173</strain>
    </source>
</reference>
<dbReference type="RefSeq" id="XP_001797171.1">
    <property type="nucleotide sequence ID" value="XM_001797119.1"/>
</dbReference>
<proteinExistence type="predicted"/>
<accession>Q0UN55</accession>
<dbReference type="HOGENOM" id="CLU_2886569_0_0_1"/>
<organism evidence="1 2">
    <name type="scientific">Phaeosphaeria nodorum (strain SN15 / ATCC MYA-4574 / FGSC 10173)</name>
    <name type="common">Glume blotch fungus</name>
    <name type="synonym">Parastagonospora nodorum</name>
    <dbReference type="NCBI Taxonomy" id="321614"/>
    <lineage>
        <taxon>Eukaryota</taxon>
        <taxon>Fungi</taxon>
        <taxon>Dikarya</taxon>
        <taxon>Ascomycota</taxon>
        <taxon>Pezizomycotina</taxon>
        <taxon>Dothideomycetes</taxon>
        <taxon>Pleosporomycetidae</taxon>
        <taxon>Pleosporales</taxon>
        <taxon>Pleosporineae</taxon>
        <taxon>Phaeosphaeriaceae</taxon>
        <taxon>Parastagonospora</taxon>
    </lineage>
</organism>
<dbReference type="GeneID" id="5974061"/>
<sequence length="63" mass="6750">MAALICDGTAAANHGAKSPHALVRTAVPRAATQEPTRHPQHLFNPSTPVCFFEQTLDTDELVP</sequence>
<evidence type="ECO:0000313" key="1">
    <source>
        <dbReference type="EMBL" id="EAT85460.1"/>
    </source>
</evidence>
<protein>
    <submittedName>
        <fullName evidence="1">Uncharacterized protein</fullName>
    </submittedName>
</protein>
<name>Q0UN55_PHANO</name>